<evidence type="ECO:0000256" key="6">
    <source>
        <dbReference type="ARBA" id="ARBA00022691"/>
    </source>
</evidence>
<dbReference type="CDD" id="cd01335">
    <property type="entry name" value="Radical_SAM"/>
    <property type="match status" value="1"/>
</dbReference>
<dbReference type="InterPro" id="IPR001989">
    <property type="entry name" value="Radical_activat_CS"/>
</dbReference>
<dbReference type="PANTHER" id="PTHR30352:SF2">
    <property type="entry name" value="ANAEROBIC RIBONUCLEOSIDE-TRIPHOSPHATE REDUCTASE-ACTIVATING PROTEIN"/>
    <property type="match status" value="1"/>
</dbReference>
<comment type="caution">
    <text evidence="13">The sequence shown here is derived from an EMBL/GenBank/DDBJ whole genome shotgun (WGS) entry which is preliminary data.</text>
</comment>
<evidence type="ECO:0000256" key="3">
    <source>
        <dbReference type="ARBA" id="ARBA00009777"/>
    </source>
</evidence>
<evidence type="ECO:0000313" key="13">
    <source>
        <dbReference type="EMBL" id="MQM72156.1"/>
    </source>
</evidence>
<keyword evidence="5" id="KW-0004">4Fe-4S</keyword>
<dbReference type="AlphaFoldDB" id="A0A6L5GQB4"/>
<dbReference type="GO" id="GO:0046872">
    <property type="term" value="F:metal ion binding"/>
    <property type="evidence" value="ECO:0007669"/>
    <property type="project" value="UniProtKB-KW"/>
</dbReference>
<dbReference type="PROSITE" id="PS01087">
    <property type="entry name" value="RADICAL_ACTIVATING"/>
    <property type="match status" value="1"/>
</dbReference>
<protein>
    <recommendedName>
        <fullName evidence="4 12">Anaerobic ribonucleoside-triphosphate reductase-activating protein</fullName>
        <ecNumber evidence="12">1.97.1.-</ecNumber>
    </recommendedName>
</protein>
<keyword evidence="7" id="KW-0479">Metal-binding</keyword>
<evidence type="ECO:0000256" key="2">
    <source>
        <dbReference type="ARBA" id="ARBA00003852"/>
    </source>
</evidence>
<comment type="cofactor">
    <cofactor evidence="1">
        <name>[4Fe-4S] cluster</name>
        <dbReference type="ChEBI" id="CHEBI:49883"/>
    </cofactor>
</comment>
<gene>
    <name evidence="13" type="primary">nrdG</name>
    <name evidence="13" type="ORF">FRC53_01735</name>
</gene>
<comment type="similarity">
    <text evidence="3 12">Belongs to the organic radical-activating enzymes family.</text>
</comment>
<dbReference type="Proteomes" id="UP000473648">
    <property type="component" value="Unassembled WGS sequence"/>
</dbReference>
<evidence type="ECO:0000256" key="9">
    <source>
        <dbReference type="ARBA" id="ARBA00023004"/>
    </source>
</evidence>
<keyword evidence="6" id="KW-0949">S-adenosyl-L-methionine</keyword>
<dbReference type="InterPro" id="IPR058240">
    <property type="entry name" value="rSAM_sf"/>
</dbReference>
<proteinExistence type="inferred from homology"/>
<dbReference type="GO" id="GO:0004748">
    <property type="term" value="F:ribonucleoside-diphosphate reductase activity, thioredoxin disulfide as acceptor"/>
    <property type="evidence" value="ECO:0007669"/>
    <property type="project" value="TreeGrafter"/>
</dbReference>
<comment type="catalytic activity">
    <reaction evidence="11">
        <text>glycyl-[protein] + reduced [flavodoxin] + S-adenosyl-L-methionine = glycin-2-yl radical-[protein] + semiquinone [flavodoxin] + 5'-deoxyadenosine + L-methionine + H(+)</text>
        <dbReference type="Rhea" id="RHEA:61976"/>
        <dbReference type="Rhea" id="RHEA-COMP:10622"/>
        <dbReference type="Rhea" id="RHEA-COMP:14480"/>
        <dbReference type="Rhea" id="RHEA-COMP:15993"/>
        <dbReference type="Rhea" id="RHEA-COMP:15994"/>
        <dbReference type="ChEBI" id="CHEBI:15378"/>
        <dbReference type="ChEBI" id="CHEBI:17319"/>
        <dbReference type="ChEBI" id="CHEBI:29947"/>
        <dbReference type="ChEBI" id="CHEBI:32722"/>
        <dbReference type="ChEBI" id="CHEBI:57618"/>
        <dbReference type="ChEBI" id="CHEBI:57844"/>
        <dbReference type="ChEBI" id="CHEBI:59789"/>
        <dbReference type="ChEBI" id="CHEBI:140311"/>
    </reaction>
</comment>
<keyword evidence="8 12" id="KW-0560">Oxidoreductase</keyword>
<accession>A0A6L5GQB4</accession>
<dbReference type="SFLD" id="SFLDG01066">
    <property type="entry name" value="organic_radical-activating_enz"/>
    <property type="match status" value="1"/>
</dbReference>
<dbReference type="InterPro" id="IPR013785">
    <property type="entry name" value="Aldolase_TIM"/>
</dbReference>
<dbReference type="PANTHER" id="PTHR30352">
    <property type="entry name" value="PYRUVATE FORMATE-LYASE-ACTIVATING ENZYME"/>
    <property type="match status" value="1"/>
</dbReference>
<dbReference type="InterPro" id="IPR012837">
    <property type="entry name" value="NrdG"/>
</dbReference>
<sequence>MHYADVHAHDIANGPGVRLSLFVSGCTHHCPGCFNEVAQDFDYGKVFSEDVQNRLLDQIAAPYYSGVTLLGGEPMEPANRAALLPFVKQIRARYPKLSIWCYSGYTYEALEKDAAEMLALLDVLVDGEFVQDQKDVTLLYRGSANQRLIDLNKTRAAGRVVLWDPGTVSMSRLSH</sequence>
<reference evidence="13" key="1">
    <citation type="journal article" date="2020" name="Appl. Environ. Microbiol.">
        <title>Medium-Chain Fatty Acid Synthesis by 'Candidatus Weimeria bifida' gen. nov., sp. nov., and 'Candidatus Pseudoramibacter fermentans' sp. nov.</title>
        <authorList>
            <person name="Scarborough M.J."/>
            <person name="Myers K.S."/>
            <person name="Donohue T.J."/>
            <person name="Noguera D.R."/>
        </authorList>
    </citation>
    <scope>NUCLEOTIDE SEQUENCE</scope>
    <source>
        <strain evidence="13">EUB1.1</strain>
    </source>
</reference>
<dbReference type="SFLD" id="SFLDF00299">
    <property type="entry name" value="anaerobic_ribonucleoside-triph"/>
    <property type="match status" value="1"/>
</dbReference>
<evidence type="ECO:0000313" key="14">
    <source>
        <dbReference type="Proteomes" id="UP000473648"/>
    </source>
</evidence>
<dbReference type="PIRSF" id="PIRSF000368">
    <property type="entry name" value="NrdG"/>
    <property type="match status" value="1"/>
</dbReference>
<evidence type="ECO:0000256" key="12">
    <source>
        <dbReference type="PIRNR" id="PIRNR000368"/>
    </source>
</evidence>
<dbReference type="EMBL" id="VOGB01000003">
    <property type="protein sequence ID" value="MQM72156.1"/>
    <property type="molecule type" value="Genomic_DNA"/>
</dbReference>
<keyword evidence="10" id="KW-0411">Iron-sulfur</keyword>
<dbReference type="Pfam" id="PF13353">
    <property type="entry name" value="Fer4_12"/>
    <property type="match status" value="1"/>
</dbReference>
<dbReference type="InterPro" id="IPR007197">
    <property type="entry name" value="rSAM"/>
</dbReference>
<evidence type="ECO:0000256" key="7">
    <source>
        <dbReference type="ARBA" id="ARBA00022723"/>
    </source>
</evidence>
<keyword evidence="14" id="KW-1185">Reference proteome</keyword>
<dbReference type="InterPro" id="IPR034457">
    <property type="entry name" value="Organic_radical-activating"/>
</dbReference>
<evidence type="ECO:0000256" key="4">
    <source>
        <dbReference type="ARBA" id="ARBA00014281"/>
    </source>
</evidence>
<dbReference type="GO" id="GO:0043365">
    <property type="term" value="F:[formate-C-acetyltransferase]-activating enzyme activity"/>
    <property type="evidence" value="ECO:0007669"/>
    <property type="project" value="InterPro"/>
</dbReference>
<evidence type="ECO:0000256" key="5">
    <source>
        <dbReference type="ARBA" id="ARBA00022485"/>
    </source>
</evidence>
<dbReference type="SUPFAM" id="SSF102114">
    <property type="entry name" value="Radical SAM enzymes"/>
    <property type="match status" value="1"/>
</dbReference>
<dbReference type="SFLD" id="SFLDG01063">
    <property type="entry name" value="activating_enzymes__group_1"/>
    <property type="match status" value="1"/>
</dbReference>
<dbReference type="NCBIfam" id="TIGR02491">
    <property type="entry name" value="NrdG"/>
    <property type="match status" value="1"/>
</dbReference>
<evidence type="ECO:0000256" key="10">
    <source>
        <dbReference type="ARBA" id="ARBA00023014"/>
    </source>
</evidence>
<organism evidence="13 14">
    <name type="scientific">Candidatus Pseudoramibacter fermentans</name>
    <dbReference type="NCBI Taxonomy" id="2594427"/>
    <lineage>
        <taxon>Bacteria</taxon>
        <taxon>Bacillati</taxon>
        <taxon>Bacillota</taxon>
        <taxon>Clostridia</taxon>
        <taxon>Eubacteriales</taxon>
        <taxon>Eubacteriaceae</taxon>
        <taxon>Pseudoramibacter</taxon>
    </lineage>
</organism>
<evidence type="ECO:0000256" key="11">
    <source>
        <dbReference type="ARBA" id="ARBA00047365"/>
    </source>
</evidence>
<dbReference type="SFLD" id="SFLDS00029">
    <property type="entry name" value="Radical_SAM"/>
    <property type="match status" value="1"/>
</dbReference>
<keyword evidence="9" id="KW-0408">Iron</keyword>
<dbReference type="GO" id="GO:0051539">
    <property type="term" value="F:4 iron, 4 sulfur cluster binding"/>
    <property type="evidence" value="ECO:0007669"/>
    <property type="project" value="UniProtKB-KW"/>
</dbReference>
<name>A0A6L5GQB4_9FIRM</name>
<dbReference type="EC" id="1.97.1.-" evidence="12"/>
<comment type="function">
    <text evidence="2 12">Activation of anaerobic ribonucleoside-triphosphate reductase under anaerobic conditions by generation of an organic free radical, using S-adenosylmethionine and reduced flavodoxin as cosubstrates to produce 5'-deoxy-adenosine.</text>
</comment>
<dbReference type="Gene3D" id="3.20.20.70">
    <property type="entry name" value="Aldolase class I"/>
    <property type="match status" value="1"/>
</dbReference>
<evidence type="ECO:0000256" key="8">
    <source>
        <dbReference type="ARBA" id="ARBA00023002"/>
    </source>
</evidence>
<evidence type="ECO:0000256" key="1">
    <source>
        <dbReference type="ARBA" id="ARBA00001966"/>
    </source>
</evidence>